<sequence>MHASSESTDAALTRHRLGISVTPARNGQNVPMATASRSSRPNTALYNLRDARGESQEDVAAALNQLSGERGRATAVTGNHVSRWERGANYPSPLYRQLLAEHFGVTVADLGLVRQRSVPTGHSAPMVGPAGDVLIFSDGEPDEDPDVVASKEEWLLVRKQINAFHTPLMHAAAELYPEAARVGTTGLLADPSWIVDGPLIDLAEVKIEIDETAGPAPIDGTGPETELVRPLRSPNARYERYSHAVRDVARPRLFENRPSWRLTSATFDGGSARLSFGDMTYFDAMDVSEAIAHETAAGLVVNGTSVAPPTWRGLKLRKAVGDPFDLQRRAQILSINTLTIRLDKSGSGTVILHNRSAANVATSGGIIGVMPAGVFQPSTIRAGQRGDDFDLWRNIMREYSEEYLGNAEHAGDGYGADYSTEPFASLKQARSDGRFRVYCAGLALGALDLWAGLETIAVIEAEVFDDIFAGLVDANEEGTVLRIGAAVPTVHVPFTEQVIDELHGTGRLAPETTFSLRAAWQHRAQLLAR</sequence>
<feature type="domain" description="HTH cro/C1-type" evidence="2">
    <location>
        <begin position="45"/>
        <end position="110"/>
    </location>
</feature>
<protein>
    <recommendedName>
        <fullName evidence="2">HTH cro/C1-type domain-containing protein</fullName>
    </recommendedName>
</protein>
<proteinExistence type="predicted"/>
<feature type="compositionally biased region" description="Polar residues" evidence="1">
    <location>
        <begin position="1"/>
        <end position="10"/>
    </location>
</feature>
<evidence type="ECO:0000313" key="3">
    <source>
        <dbReference type="EMBL" id="ADB31257.1"/>
    </source>
</evidence>
<dbReference type="Proteomes" id="UP000007967">
    <property type="component" value="Chromosome"/>
</dbReference>
<dbReference type="SMART" id="SM00530">
    <property type="entry name" value="HTH_XRE"/>
    <property type="match status" value="1"/>
</dbReference>
<evidence type="ECO:0000259" key="2">
    <source>
        <dbReference type="PROSITE" id="PS50943"/>
    </source>
</evidence>
<dbReference type="Gene3D" id="1.10.260.40">
    <property type="entry name" value="lambda repressor-like DNA-binding domains"/>
    <property type="match status" value="1"/>
</dbReference>
<reference evidence="4" key="1">
    <citation type="submission" date="2009-09" db="EMBL/GenBank/DDBJ databases">
        <title>The complete genome of Kribbella flavida DSM 17836.</title>
        <authorList>
            <consortium name="US DOE Joint Genome Institute (JGI-PGF)"/>
            <person name="Lucas S."/>
            <person name="Copeland A."/>
            <person name="Lapidus A."/>
            <person name="Glavina del Rio T."/>
            <person name="Dalin E."/>
            <person name="Tice H."/>
            <person name="Bruce D."/>
            <person name="Goodwin L."/>
            <person name="Pitluck S."/>
            <person name="Kyrpides N."/>
            <person name="Mavromatis K."/>
            <person name="Ivanova N."/>
            <person name="Saunders E."/>
            <person name="Brettin T."/>
            <person name="Detter J.C."/>
            <person name="Han C."/>
            <person name="Larimer F."/>
            <person name="Land M."/>
            <person name="Hauser L."/>
            <person name="Markowitz V."/>
            <person name="Cheng J.-F."/>
            <person name="Hugenholtz P."/>
            <person name="Woyke T."/>
            <person name="Wu D."/>
            <person name="Pukall R."/>
            <person name="Klenk H.-P."/>
            <person name="Eisen J.A."/>
        </authorList>
    </citation>
    <scope>NUCLEOTIDE SEQUENCE [LARGE SCALE GENOMIC DNA]</scope>
    <source>
        <strain evidence="4">DSM 17836 / JCM 10339 / NBRC 14399</strain>
    </source>
</reference>
<feature type="region of interest" description="Disordered" evidence="1">
    <location>
        <begin position="1"/>
        <end position="40"/>
    </location>
</feature>
<dbReference type="GO" id="GO:0003677">
    <property type="term" value="F:DNA binding"/>
    <property type="evidence" value="ECO:0007669"/>
    <property type="project" value="InterPro"/>
</dbReference>
<accession>D2PSD3</accession>
<dbReference type="eggNOG" id="COG1396">
    <property type="taxonomic scope" value="Bacteria"/>
</dbReference>
<dbReference type="PROSITE" id="PS50943">
    <property type="entry name" value="HTH_CROC1"/>
    <property type="match status" value="1"/>
</dbReference>
<dbReference type="KEGG" id="kfl:Kfla_2178"/>
<evidence type="ECO:0000256" key="1">
    <source>
        <dbReference type="SAM" id="MobiDB-lite"/>
    </source>
</evidence>
<evidence type="ECO:0000313" key="4">
    <source>
        <dbReference type="Proteomes" id="UP000007967"/>
    </source>
</evidence>
<reference evidence="3 4" key="2">
    <citation type="journal article" date="2010" name="Stand. Genomic Sci.">
        <title>Complete genome sequence of Kribbella flavida type strain (IFO 14399).</title>
        <authorList>
            <person name="Pukall R."/>
            <person name="Lapidus A."/>
            <person name="Glavina Del Rio T."/>
            <person name="Copeland A."/>
            <person name="Tice H."/>
            <person name="Cheng J.-F."/>
            <person name="Lucas S."/>
            <person name="Chen F."/>
            <person name="Nolan M."/>
            <person name="LaButti K."/>
            <person name="Pati A."/>
            <person name="Ivanova N."/>
            <person name="Mavrommatis K."/>
            <person name="Mikhailova N."/>
            <person name="Pitluck S."/>
            <person name="Bruce D."/>
            <person name="Goodwin L."/>
            <person name="Land M."/>
            <person name="Hauser L."/>
            <person name="Chang Y.-J."/>
            <person name="Jeffries C.D."/>
            <person name="Chen A."/>
            <person name="Palaniappan K."/>
            <person name="Chain P."/>
            <person name="Rohde M."/>
            <person name="Goeker M."/>
            <person name="Bristow J."/>
            <person name="Eisen J.A."/>
            <person name="Markowitz V."/>
            <person name="Hugenholtz P."/>
            <person name="Kyrpides N.C."/>
            <person name="Klenk H.-P."/>
            <person name="Brettin T."/>
        </authorList>
    </citation>
    <scope>NUCLEOTIDE SEQUENCE [LARGE SCALE GENOMIC DNA]</scope>
    <source>
        <strain evidence="4">DSM 17836 / JCM 10339 / NBRC 14399</strain>
    </source>
</reference>
<dbReference type="InterPro" id="IPR010982">
    <property type="entry name" value="Lambda_DNA-bd_dom_sf"/>
</dbReference>
<gene>
    <name evidence="3" type="ordered locus">Kfla_2178</name>
</gene>
<dbReference type="HOGENOM" id="CLU_038801_0_0_11"/>
<name>D2PSD3_KRIFD</name>
<keyword evidence="4" id="KW-1185">Reference proteome</keyword>
<dbReference type="InterPro" id="IPR001387">
    <property type="entry name" value="Cro/C1-type_HTH"/>
</dbReference>
<dbReference type="SUPFAM" id="SSF47413">
    <property type="entry name" value="lambda repressor-like DNA-binding domains"/>
    <property type="match status" value="1"/>
</dbReference>
<dbReference type="STRING" id="479435.Kfla_2178"/>
<dbReference type="AlphaFoldDB" id="D2PSD3"/>
<organism evidence="3 4">
    <name type="scientific">Kribbella flavida (strain DSM 17836 / JCM 10339 / NBRC 14399)</name>
    <dbReference type="NCBI Taxonomy" id="479435"/>
    <lineage>
        <taxon>Bacteria</taxon>
        <taxon>Bacillati</taxon>
        <taxon>Actinomycetota</taxon>
        <taxon>Actinomycetes</taxon>
        <taxon>Propionibacteriales</taxon>
        <taxon>Kribbellaceae</taxon>
        <taxon>Kribbella</taxon>
    </lineage>
</organism>
<dbReference type="EMBL" id="CP001736">
    <property type="protein sequence ID" value="ADB31257.1"/>
    <property type="molecule type" value="Genomic_DNA"/>
</dbReference>
<feature type="compositionally biased region" description="Polar residues" evidence="1">
    <location>
        <begin position="23"/>
        <end position="40"/>
    </location>
</feature>
<dbReference type="CDD" id="cd00093">
    <property type="entry name" value="HTH_XRE"/>
    <property type="match status" value="1"/>
</dbReference>